<protein>
    <submittedName>
        <fullName evidence="1">Uncharacterized protein</fullName>
    </submittedName>
</protein>
<dbReference type="EMBL" id="CP077062">
    <property type="protein sequence ID" value="QWZ08449.1"/>
    <property type="molecule type" value="Genomic_DNA"/>
</dbReference>
<dbReference type="RefSeq" id="WP_216939939.1">
    <property type="nucleotide sequence ID" value="NZ_CP077062.1"/>
</dbReference>
<reference evidence="1" key="1">
    <citation type="submission" date="2021-06" db="EMBL/GenBank/DDBJ databases">
        <title>Complete genome sequence of Nocardioides sp. G188.</title>
        <authorList>
            <person name="Im W.-T."/>
        </authorList>
    </citation>
    <scope>NUCLEOTIDE SEQUENCE</scope>
    <source>
        <strain evidence="1">G188</strain>
    </source>
</reference>
<name>A0A975Y0K8_9ACTN</name>
<evidence type="ECO:0000313" key="2">
    <source>
        <dbReference type="Proteomes" id="UP000683575"/>
    </source>
</evidence>
<dbReference type="KEGG" id="nps:KRR39_00810"/>
<gene>
    <name evidence="1" type="ORF">KRR39_00810</name>
</gene>
<keyword evidence="2" id="KW-1185">Reference proteome</keyword>
<organism evidence="1 2">
    <name type="scientific">Nocardioides panacis</name>
    <dbReference type="NCBI Taxonomy" id="2849501"/>
    <lineage>
        <taxon>Bacteria</taxon>
        <taxon>Bacillati</taxon>
        <taxon>Actinomycetota</taxon>
        <taxon>Actinomycetes</taxon>
        <taxon>Propionibacteriales</taxon>
        <taxon>Nocardioidaceae</taxon>
        <taxon>Nocardioides</taxon>
    </lineage>
</organism>
<sequence length="75" mass="8439">MFGSQFMPCRDCGASVDQHDPAEHVCDPEELVDFHLFALRSEVERLEEGVIAYLDSPAGRFERWQAARVVRGTAS</sequence>
<dbReference type="Proteomes" id="UP000683575">
    <property type="component" value="Chromosome"/>
</dbReference>
<evidence type="ECO:0000313" key="1">
    <source>
        <dbReference type="EMBL" id="QWZ08449.1"/>
    </source>
</evidence>
<accession>A0A975Y0K8</accession>
<proteinExistence type="predicted"/>
<dbReference type="AlphaFoldDB" id="A0A975Y0K8"/>